<evidence type="ECO:0000313" key="8">
    <source>
        <dbReference type="EMBL" id="KAK4422368.1"/>
    </source>
</evidence>
<name>A0AAE1Y3G8_9LAMI</name>
<keyword evidence="3" id="KW-0210">Decarboxylase</keyword>
<keyword evidence="5 7" id="KW-0456">Lyase</keyword>
<evidence type="ECO:0000256" key="7">
    <source>
        <dbReference type="RuleBase" id="RU000382"/>
    </source>
</evidence>
<dbReference type="PANTHER" id="PTHR46101">
    <property type="match status" value="1"/>
</dbReference>
<dbReference type="InterPro" id="IPR015424">
    <property type="entry name" value="PyrdxlP-dep_Trfase"/>
</dbReference>
<dbReference type="Gene3D" id="3.40.640.10">
    <property type="entry name" value="Type I PLP-dependent aspartate aminotransferase-like (Major domain)"/>
    <property type="match status" value="1"/>
</dbReference>
<organism evidence="8 9">
    <name type="scientific">Sesamum alatum</name>
    <dbReference type="NCBI Taxonomy" id="300844"/>
    <lineage>
        <taxon>Eukaryota</taxon>
        <taxon>Viridiplantae</taxon>
        <taxon>Streptophyta</taxon>
        <taxon>Embryophyta</taxon>
        <taxon>Tracheophyta</taxon>
        <taxon>Spermatophyta</taxon>
        <taxon>Magnoliopsida</taxon>
        <taxon>eudicotyledons</taxon>
        <taxon>Gunneridae</taxon>
        <taxon>Pentapetalae</taxon>
        <taxon>asterids</taxon>
        <taxon>lamiids</taxon>
        <taxon>Lamiales</taxon>
        <taxon>Pedaliaceae</taxon>
        <taxon>Sesamum</taxon>
    </lineage>
</organism>
<evidence type="ECO:0000256" key="1">
    <source>
        <dbReference type="ARBA" id="ARBA00001933"/>
    </source>
</evidence>
<comment type="cofactor">
    <cofactor evidence="1 6 7">
        <name>pyridoxal 5'-phosphate</name>
        <dbReference type="ChEBI" id="CHEBI:597326"/>
    </cofactor>
</comment>
<dbReference type="AlphaFoldDB" id="A0AAE1Y3G8"/>
<evidence type="ECO:0000256" key="3">
    <source>
        <dbReference type="ARBA" id="ARBA00022793"/>
    </source>
</evidence>
<dbReference type="GO" id="GO:0030170">
    <property type="term" value="F:pyridoxal phosphate binding"/>
    <property type="evidence" value="ECO:0007669"/>
    <property type="project" value="InterPro"/>
</dbReference>
<accession>A0AAE1Y3G8</accession>
<dbReference type="InterPro" id="IPR015422">
    <property type="entry name" value="PyrdxlP-dep_Trfase_small"/>
</dbReference>
<reference evidence="8" key="1">
    <citation type="submission" date="2020-06" db="EMBL/GenBank/DDBJ databases">
        <authorList>
            <person name="Li T."/>
            <person name="Hu X."/>
            <person name="Zhang T."/>
            <person name="Song X."/>
            <person name="Zhang H."/>
            <person name="Dai N."/>
            <person name="Sheng W."/>
            <person name="Hou X."/>
            <person name="Wei L."/>
        </authorList>
    </citation>
    <scope>NUCLEOTIDE SEQUENCE</scope>
    <source>
        <strain evidence="8">3651</strain>
        <tissue evidence="8">Leaf</tissue>
    </source>
</reference>
<comment type="similarity">
    <text evidence="2 7">Belongs to the group II decarboxylase family.</text>
</comment>
<feature type="modified residue" description="N6-(pyridoxal phosphate)lysine" evidence="6">
    <location>
        <position position="277"/>
    </location>
</feature>
<dbReference type="InterPro" id="IPR002129">
    <property type="entry name" value="PyrdxlP-dep_de-COase"/>
</dbReference>
<dbReference type="Pfam" id="PF00282">
    <property type="entry name" value="Pyridoxal_deC"/>
    <property type="match status" value="1"/>
</dbReference>
<keyword evidence="4 6" id="KW-0663">Pyridoxal phosphate</keyword>
<dbReference type="GO" id="GO:0016831">
    <property type="term" value="F:carboxy-lyase activity"/>
    <property type="evidence" value="ECO:0007669"/>
    <property type="project" value="UniProtKB-KW"/>
</dbReference>
<dbReference type="InterPro" id="IPR051151">
    <property type="entry name" value="Group_II_Decarboxylase"/>
</dbReference>
<evidence type="ECO:0000256" key="4">
    <source>
        <dbReference type="ARBA" id="ARBA00022898"/>
    </source>
</evidence>
<dbReference type="EMBL" id="JACGWO010000007">
    <property type="protein sequence ID" value="KAK4422368.1"/>
    <property type="molecule type" value="Genomic_DNA"/>
</dbReference>
<dbReference type="InterPro" id="IPR015421">
    <property type="entry name" value="PyrdxlP-dep_Trfase_major"/>
</dbReference>
<evidence type="ECO:0000313" key="9">
    <source>
        <dbReference type="Proteomes" id="UP001293254"/>
    </source>
</evidence>
<reference evidence="8" key="2">
    <citation type="journal article" date="2024" name="Plant">
        <title>Genomic evolution and insights into agronomic trait innovations of Sesamum species.</title>
        <authorList>
            <person name="Miao H."/>
            <person name="Wang L."/>
            <person name="Qu L."/>
            <person name="Liu H."/>
            <person name="Sun Y."/>
            <person name="Le M."/>
            <person name="Wang Q."/>
            <person name="Wei S."/>
            <person name="Zheng Y."/>
            <person name="Lin W."/>
            <person name="Duan Y."/>
            <person name="Cao H."/>
            <person name="Xiong S."/>
            <person name="Wang X."/>
            <person name="Wei L."/>
            <person name="Li C."/>
            <person name="Ma Q."/>
            <person name="Ju M."/>
            <person name="Zhao R."/>
            <person name="Li G."/>
            <person name="Mu C."/>
            <person name="Tian Q."/>
            <person name="Mei H."/>
            <person name="Zhang T."/>
            <person name="Gao T."/>
            <person name="Zhang H."/>
        </authorList>
    </citation>
    <scope>NUCLEOTIDE SEQUENCE</scope>
    <source>
        <strain evidence="8">3651</strain>
    </source>
</reference>
<comment type="caution">
    <text evidence="8">The sequence shown here is derived from an EMBL/GenBank/DDBJ whole genome shotgun (WGS) entry which is preliminary data.</text>
</comment>
<protein>
    <submittedName>
        <fullName evidence="8">Serine decarboxylase</fullName>
    </submittedName>
</protein>
<proteinExistence type="inferred from homology"/>
<dbReference type="GO" id="GO:0019752">
    <property type="term" value="P:carboxylic acid metabolic process"/>
    <property type="evidence" value="ECO:0007669"/>
    <property type="project" value="InterPro"/>
</dbReference>
<dbReference type="PANTHER" id="PTHR46101:SF9">
    <property type="entry name" value="HISTIDINE DECARBOXYLASE"/>
    <property type="match status" value="1"/>
</dbReference>
<dbReference type="Proteomes" id="UP001293254">
    <property type="component" value="Unassembled WGS sequence"/>
</dbReference>
<dbReference type="NCBIfam" id="NF002748">
    <property type="entry name" value="PRK02769.1"/>
    <property type="match status" value="1"/>
</dbReference>
<keyword evidence="9" id="KW-1185">Reference proteome</keyword>
<evidence type="ECO:0000256" key="6">
    <source>
        <dbReference type="PIRSR" id="PIRSR602129-50"/>
    </source>
</evidence>
<dbReference type="Gene3D" id="3.90.1150.10">
    <property type="entry name" value="Aspartate Aminotransferase, domain 1"/>
    <property type="match status" value="1"/>
</dbReference>
<sequence length="453" mass="51118">MATLTSVTNTKTNMAAISTGAIDENDCNTPETFALLELYEECDVERQVCLRKIMTEFQEHLTERASHSLGYHLNLSCNYLMDLSPLLRFHINNVGDPFKESNFGLHSRKFEVEVLDWFAQLWEIEKDEYWGYVTNGGTEGNLQALLLGRELLPDGILYTSRESHYSIFKAARMYRMDCQIISTLTTGEIDCDDLRAKLILNKDKPAIINVNIGTTFKGAIDDLDLIIKTLEECGFSDNRFYIHCDAALYGLITPFLEQTPKFSFKKGIGSVSVSAHKLLGAPMPCGVHITRKEYVALLAQNVEYIATLDTTISGSRNGHTPIFIWYGLNIKGYKGIRLDVRKCLMNAQYLRDGLRNAGISTMLNEMSIVVVFERPLDDEFIKHWQLSCVGNMAHVVVMPHVTIKMLDDFLHDLVLKKNIWYKYGEVQPPCLANEIGVSNCNCLDHGKGLMGGN</sequence>
<evidence type="ECO:0000256" key="2">
    <source>
        <dbReference type="ARBA" id="ARBA00009533"/>
    </source>
</evidence>
<evidence type="ECO:0000256" key="5">
    <source>
        <dbReference type="ARBA" id="ARBA00023239"/>
    </source>
</evidence>
<dbReference type="SUPFAM" id="SSF53383">
    <property type="entry name" value="PLP-dependent transferases"/>
    <property type="match status" value="1"/>
</dbReference>
<gene>
    <name evidence="8" type="ORF">Salat_1819100</name>
</gene>